<evidence type="ECO:0000313" key="3">
    <source>
        <dbReference type="EMBL" id="EFH12109.1"/>
    </source>
</evidence>
<dbReference type="RefSeq" id="WP_007004893.1">
    <property type="nucleotide sequence ID" value="NZ_GG770780.1"/>
</dbReference>
<evidence type="ECO:0000313" key="4">
    <source>
        <dbReference type="Proteomes" id="UP000005324"/>
    </source>
</evidence>
<sequence length="288" mass="30674">MTGHRYVTLDVFTDTRFGGNPLAVVLEAEGLSDAAMQSIAREFNYSETTFVLPPRDPSHTAWVRIFTPREELPFAGHPNVGTAVALAQRLSGAAPEHFLFEEGAGLVPLRLLRQEGRVTGAEFAAPEPLSTTPAASREEVARCLSLSPDDVAEDPVMASVGLPFCVARLASPEALARARADRAAFAALRLPGGRRSIYACVAEGEDALQSRCFIQGEYEDPATGSATAAATAWLLSRRGGDSLRLRVRQGEAMGRPSLLLARAERQDGAIRAHVGGGAVPVMEGAIHF</sequence>
<dbReference type="InterPro" id="IPR003719">
    <property type="entry name" value="Phenazine_PhzF-like"/>
</dbReference>
<dbReference type="GO" id="GO:0005737">
    <property type="term" value="C:cytoplasm"/>
    <property type="evidence" value="ECO:0007669"/>
    <property type="project" value="TreeGrafter"/>
</dbReference>
<protein>
    <submittedName>
        <fullName evidence="3">Phenazine biosynthesis protein, PhzF family</fullName>
    </submittedName>
</protein>
<comment type="similarity">
    <text evidence="1">Belongs to the PhzF family.</text>
</comment>
<proteinExistence type="inferred from homology"/>
<dbReference type="EMBL" id="ADVL01000277">
    <property type="protein sequence ID" value="EFH12109.1"/>
    <property type="molecule type" value="Genomic_DNA"/>
</dbReference>
<dbReference type="Proteomes" id="UP000005324">
    <property type="component" value="Unassembled WGS sequence"/>
</dbReference>
<dbReference type="Pfam" id="PF02567">
    <property type="entry name" value="PhzC-PhzF"/>
    <property type="match status" value="1"/>
</dbReference>
<accession>D5RKQ9</accession>
<reference evidence="3 4" key="1">
    <citation type="submission" date="2010-04" db="EMBL/GenBank/DDBJ databases">
        <authorList>
            <person name="Qin X."/>
            <person name="Bachman B."/>
            <person name="Battles P."/>
            <person name="Bell A."/>
            <person name="Bess C."/>
            <person name="Bickham C."/>
            <person name="Chaboub L."/>
            <person name="Chen D."/>
            <person name="Coyle M."/>
            <person name="Deiros D.R."/>
            <person name="Dinh H."/>
            <person name="Forbes L."/>
            <person name="Fowler G."/>
            <person name="Francisco L."/>
            <person name="Fu Q."/>
            <person name="Gubbala S."/>
            <person name="Hale W."/>
            <person name="Han Y."/>
            <person name="Hemphill L."/>
            <person name="Highlander S.K."/>
            <person name="Hirani K."/>
            <person name="Hogues M."/>
            <person name="Jackson L."/>
            <person name="Jakkamsetti A."/>
            <person name="Javaid M."/>
            <person name="Jiang H."/>
            <person name="Korchina V."/>
            <person name="Kovar C."/>
            <person name="Lara F."/>
            <person name="Lee S."/>
            <person name="Mata R."/>
            <person name="Mathew T."/>
            <person name="Moen C."/>
            <person name="Morales K."/>
            <person name="Munidasa M."/>
            <person name="Nazareth L."/>
            <person name="Ngo R."/>
            <person name="Nguyen L."/>
            <person name="Okwuonu G."/>
            <person name="Ongeri F."/>
            <person name="Patil S."/>
            <person name="Petrosino J."/>
            <person name="Pham C."/>
            <person name="Pham P."/>
            <person name="Pu L.-L."/>
            <person name="Puazo M."/>
            <person name="Raj R."/>
            <person name="Reid J."/>
            <person name="Rouhana J."/>
            <person name="Saada N."/>
            <person name="Shang Y."/>
            <person name="Simmons D."/>
            <person name="Thornton R."/>
            <person name="Warren J."/>
            <person name="Weissenberger G."/>
            <person name="Zhang J."/>
            <person name="Zhang L."/>
            <person name="Zhou C."/>
            <person name="Zhu D."/>
            <person name="Muzny D."/>
            <person name="Worley K."/>
            <person name="Gibbs R."/>
        </authorList>
    </citation>
    <scope>NUCLEOTIDE SEQUENCE [LARGE SCALE GENOMIC DNA]</scope>
    <source>
        <strain evidence="3 4">ATCC 49957</strain>
    </source>
</reference>
<dbReference type="PIRSF" id="PIRSF016184">
    <property type="entry name" value="PhzC_PhzF"/>
    <property type="match status" value="1"/>
</dbReference>
<dbReference type="NCBIfam" id="TIGR00654">
    <property type="entry name" value="PhzF_family"/>
    <property type="match status" value="1"/>
</dbReference>
<dbReference type="PANTHER" id="PTHR13774">
    <property type="entry name" value="PHENAZINE BIOSYNTHESIS PROTEIN"/>
    <property type="match status" value="1"/>
</dbReference>
<organism evidence="3 4">
    <name type="scientific">Pseudoroseomonas cervicalis ATCC 49957</name>
    <dbReference type="NCBI Taxonomy" id="525371"/>
    <lineage>
        <taxon>Bacteria</taxon>
        <taxon>Pseudomonadati</taxon>
        <taxon>Pseudomonadota</taxon>
        <taxon>Alphaproteobacteria</taxon>
        <taxon>Acetobacterales</taxon>
        <taxon>Roseomonadaceae</taxon>
        <taxon>Roseomonas</taxon>
    </lineage>
</organism>
<keyword evidence="4" id="KW-1185">Reference proteome</keyword>
<name>D5RKQ9_9PROT</name>
<dbReference type="HOGENOM" id="CLU_048756_0_1_5"/>
<dbReference type="AlphaFoldDB" id="D5RKQ9"/>
<gene>
    <name evidence="3" type="ORF">HMPREF0731_1669</name>
</gene>
<dbReference type="Gene3D" id="3.10.310.10">
    <property type="entry name" value="Diaminopimelate Epimerase, Chain A, domain 1"/>
    <property type="match status" value="2"/>
</dbReference>
<evidence type="ECO:0000256" key="2">
    <source>
        <dbReference type="PIRSR" id="PIRSR016184-1"/>
    </source>
</evidence>
<dbReference type="PANTHER" id="PTHR13774:SF32">
    <property type="entry name" value="ANTISENSE-ENHANCING SEQUENCE 1"/>
    <property type="match status" value="1"/>
</dbReference>
<dbReference type="GO" id="GO:0016853">
    <property type="term" value="F:isomerase activity"/>
    <property type="evidence" value="ECO:0007669"/>
    <property type="project" value="TreeGrafter"/>
</dbReference>
<feature type="active site" evidence="2">
    <location>
        <position position="47"/>
    </location>
</feature>
<dbReference type="SUPFAM" id="SSF54506">
    <property type="entry name" value="Diaminopimelate epimerase-like"/>
    <property type="match status" value="1"/>
</dbReference>
<dbReference type="OrthoDB" id="9788221at2"/>
<evidence type="ECO:0000256" key="1">
    <source>
        <dbReference type="ARBA" id="ARBA00008270"/>
    </source>
</evidence>
<comment type="caution">
    <text evidence="3">The sequence shown here is derived from an EMBL/GenBank/DDBJ whole genome shotgun (WGS) entry which is preliminary data.</text>
</comment>